<feature type="domain" description="Zinc finger DksA/TraR C4-type" evidence="5">
    <location>
        <begin position="88"/>
        <end position="122"/>
    </location>
</feature>
<dbReference type="SUPFAM" id="SSF57716">
    <property type="entry name" value="Glucocorticoid receptor-like (DNA-binding domain)"/>
    <property type="match status" value="1"/>
</dbReference>
<protein>
    <submittedName>
        <fullName evidence="6">TraR/DksA family transcriptional regulator</fullName>
    </submittedName>
</protein>
<keyword evidence="7" id="KW-1185">Reference proteome</keyword>
<dbReference type="Pfam" id="PF01258">
    <property type="entry name" value="zf-dskA_traR"/>
    <property type="match status" value="1"/>
</dbReference>
<feature type="zinc finger region" description="dksA C4-type" evidence="4">
    <location>
        <begin position="93"/>
        <end position="117"/>
    </location>
</feature>
<dbReference type="GO" id="GO:0008270">
    <property type="term" value="F:zinc ion binding"/>
    <property type="evidence" value="ECO:0007669"/>
    <property type="project" value="UniProtKB-KW"/>
</dbReference>
<dbReference type="PANTHER" id="PTHR33823:SF4">
    <property type="entry name" value="GENERAL STRESS PROTEIN 16O"/>
    <property type="match status" value="1"/>
</dbReference>
<dbReference type="Proteomes" id="UP000267535">
    <property type="component" value="Unassembled WGS sequence"/>
</dbReference>
<name>A0A3P1SJ04_9GAMM</name>
<dbReference type="InterPro" id="IPR037187">
    <property type="entry name" value="DnaK_N"/>
</dbReference>
<evidence type="ECO:0000313" key="6">
    <source>
        <dbReference type="EMBL" id="RRC96859.1"/>
    </source>
</evidence>
<dbReference type="PANTHER" id="PTHR33823">
    <property type="entry name" value="RNA POLYMERASE-BINDING TRANSCRIPTION FACTOR DKSA-RELATED"/>
    <property type="match status" value="1"/>
</dbReference>
<organism evidence="6 7">
    <name type="scientific">Amphritea balenae</name>
    <dbReference type="NCBI Taxonomy" id="452629"/>
    <lineage>
        <taxon>Bacteria</taxon>
        <taxon>Pseudomonadati</taxon>
        <taxon>Pseudomonadota</taxon>
        <taxon>Gammaproteobacteria</taxon>
        <taxon>Oceanospirillales</taxon>
        <taxon>Oceanospirillaceae</taxon>
        <taxon>Amphritea</taxon>
    </lineage>
</organism>
<dbReference type="InterPro" id="IPR020458">
    <property type="entry name" value="Znf_DskA_TraR_CS"/>
</dbReference>
<dbReference type="AlphaFoldDB" id="A0A3P1SJ04"/>
<dbReference type="OrthoDB" id="6064855at2"/>
<evidence type="ECO:0000259" key="5">
    <source>
        <dbReference type="Pfam" id="PF01258"/>
    </source>
</evidence>
<dbReference type="SUPFAM" id="SSF109635">
    <property type="entry name" value="DnaK suppressor protein DksA, alpha-hairpin domain"/>
    <property type="match status" value="1"/>
</dbReference>
<dbReference type="PROSITE" id="PS51128">
    <property type="entry name" value="ZF_DKSA_2"/>
    <property type="match status" value="1"/>
</dbReference>
<accession>A0A3P1SJ04</accession>
<dbReference type="Gene3D" id="1.20.120.910">
    <property type="entry name" value="DksA, coiled-coil domain"/>
    <property type="match status" value="1"/>
</dbReference>
<evidence type="ECO:0000256" key="1">
    <source>
        <dbReference type="ARBA" id="ARBA00022723"/>
    </source>
</evidence>
<sequence>MKAGYLSKTQLQGLKRELETLQQQLLKDLEAEQGDQKIELSLVDCSEVHDRGEEAVTVGQQFSHLSHINRLAEEVRECQHALQRIESGDYGWCDSCDDEIELNRLMANPVAVLCVSCQTREEFARHGQAASF</sequence>
<proteinExistence type="predicted"/>
<reference evidence="6 7" key="1">
    <citation type="submission" date="2018-11" db="EMBL/GenBank/DDBJ databases">
        <title>The draft genome sequence of Amphritea balenae JAMM 1525T.</title>
        <authorList>
            <person name="Fang Z."/>
            <person name="Zhang Y."/>
            <person name="Han X."/>
        </authorList>
    </citation>
    <scope>NUCLEOTIDE SEQUENCE [LARGE SCALE GENOMIC DNA]</scope>
    <source>
        <strain evidence="6 7">JAMM 1525</strain>
    </source>
</reference>
<keyword evidence="3" id="KW-0862">Zinc</keyword>
<evidence type="ECO:0000256" key="3">
    <source>
        <dbReference type="ARBA" id="ARBA00022833"/>
    </source>
</evidence>
<dbReference type="PROSITE" id="PS01102">
    <property type="entry name" value="ZF_DKSA_1"/>
    <property type="match status" value="1"/>
</dbReference>
<keyword evidence="2" id="KW-0863">Zinc-finger</keyword>
<dbReference type="InterPro" id="IPR000962">
    <property type="entry name" value="Znf_DskA_TraR"/>
</dbReference>
<comment type="caution">
    <text evidence="6">The sequence shown here is derived from an EMBL/GenBank/DDBJ whole genome shotgun (WGS) entry which is preliminary data.</text>
</comment>
<evidence type="ECO:0000256" key="2">
    <source>
        <dbReference type="ARBA" id="ARBA00022771"/>
    </source>
</evidence>
<evidence type="ECO:0000313" key="7">
    <source>
        <dbReference type="Proteomes" id="UP000267535"/>
    </source>
</evidence>
<dbReference type="EMBL" id="RQXV01000016">
    <property type="protein sequence ID" value="RRC96859.1"/>
    <property type="molecule type" value="Genomic_DNA"/>
</dbReference>
<gene>
    <name evidence="6" type="ORF">EHS89_20110</name>
</gene>
<keyword evidence="1" id="KW-0479">Metal-binding</keyword>
<evidence type="ECO:0000256" key="4">
    <source>
        <dbReference type="PROSITE-ProRule" id="PRU00510"/>
    </source>
</evidence>
<dbReference type="RefSeq" id="WP_124927968.1">
    <property type="nucleotide sequence ID" value="NZ_BMOH01000001.1"/>
</dbReference>